<evidence type="ECO:0000313" key="3">
    <source>
        <dbReference type="Proteomes" id="UP001221898"/>
    </source>
</evidence>
<dbReference type="EMBL" id="JAINUG010000081">
    <property type="protein sequence ID" value="KAJ8399705.1"/>
    <property type="molecule type" value="Genomic_DNA"/>
</dbReference>
<sequence length="114" mass="12395">MEDAMPLRLSVAVLGLCVTQWISKTVWIPGAQAEETFRRVRVGLYLEGTSTEMSEQRESPGSGRLGPRDLGGREERLASASRAATFITSTIYALSCAQAAVERKINTAYWGSAV</sequence>
<dbReference type="Proteomes" id="UP001221898">
    <property type="component" value="Unassembled WGS sequence"/>
</dbReference>
<protein>
    <submittedName>
        <fullName evidence="2">Uncharacterized protein</fullName>
    </submittedName>
</protein>
<name>A0AAD7WK67_9TELE</name>
<keyword evidence="3" id="KW-1185">Reference proteome</keyword>
<reference evidence="2" key="1">
    <citation type="journal article" date="2023" name="Science">
        <title>Genome structures resolve the early diversification of teleost fishes.</title>
        <authorList>
            <person name="Parey E."/>
            <person name="Louis A."/>
            <person name="Montfort J."/>
            <person name="Bouchez O."/>
            <person name="Roques C."/>
            <person name="Iampietro C."/>
            <person name="Lluch J."/>
            <person name="Castinel A."/>
            <person name="Donnadieu C."/>
            <person name="Desvignes T."/>
            <person name="Floi Bucao C."/>
            <person name="Jouanno E."/>
            <person name="Wen M."/>
            <person name="Mejri S."/>
            <person name="Dirks R."/>
            <person name="Jansen H."/>
            <person name="Henkel C."/>
            <person name="Chen W.J."/>
            <person name="Zahm M."/>
            <person name="Cabau C."/>
            <person name="Klopp C."/>
            <person name="Thompson A.W."/>
            <person name="Robinson-Rechavi M."/>
            <person name="Braasch I."/>
            <person name="Lecointre G."/>
            <person name="Bobe J."/>
            <person name="Postlethwait J.H."/>
            <person name="Berthelot C."/>
            <person name="Roest Crollius H."/>
            <person name="Guiguen Y."/>
        </authorList>
    </citation>
    <scope>NUCLEOTIDE SEQUENCE</scope>
    <source>
        <strain evidence="2">NC1722</strain>
    </source>
</reference>
<comment type="caution">
    <text evidence="2">The sequence shown here is derived from an EMBL/GenBank/DDBJ whole genome shotgun (WGS) entry which is preliminary data.</text>
</comment>
<gene>
    <name evidence="2" type="ORF">AAFF_G00408100</name>
</gene>
<dbReference type="AlphaFoldDB" id="A0AAD7WK67"/>
<evidence type="ECO:0000313" key="2">
    <source>
        <dbReference type="EMBL" id="KAJ8399705.1"/>
    </source>
</evidence>
<feature type="region of interest" description="Disordered" evidence="1">
    <location>
        <begin position="51"/>
        <end position="72"/>
    </location>
</feature>
<organism evidence="2 3">
    <name type="scientific">Aldrovandia affinis</name>
    <dbReference type="NCBI Taxonomy" id="143900"/>
    <lineage>
        <taxon>Eukaryota</taxon>
        <taxon>Metazoa</taxon>
        <taxon>Chordata</taxon>
        <taxon>Craniata</taxon>
        <taxon>Vertebrata</taxon>
        <taxon>Euteleostomi</taxon>
        <taxon>Actinopterygii</taxon>
        <taxon>Neopterygii</taxon>
        <taxon>Teleostei</taxon>
        <taxon>Notacanthiformes</taxon>
        <taxon>Halosauridae</taxon>
        <taxon>Aldrovandia</taxon>
    </lineage>
</organism>
<accession>A0AAD7WK67</accession>
<evidence type="ECO:0000256" key="1">
    <source>
        <dbReference type="SAM" id="MobiDB-lite"/>
    </source>
</evidence>
<proteinExistence type="predicted"/>